<dbReference type="Pfam" id="PF01966">
    <property type="entry name" value="HD"/>
    <property type="match status" value="1"/>
</dbReference>
<dbReference type="RefSeq" id="WP_167941539.1">
    <property type="nucleotide sequence ID" value="NZ_JAATJA010000002.1"/>
</dbReference>
<dbReference type="EMBL" id="JAATJA010000002">
    <property type="protein sequence ID" value="NJB68476.1"/>
    <property type="molecule type" value="Genomic_DNA"/>
</dbReference>
<dbReference type="Proteomes" id="UP000580856">
    <property type="component" value="Unassembled WGS sequence"/>
</dbReference>
<dbReference type="Gene3D" id="1.10.3210.10">
    <property type="entry name" value="Hypothetical protein af1432"/>
    <property type="match status" value="1"/>
</dbReference>
<dbReference type="PANTHER" id="PTHR38659">
    <property type="entry name" value="METAL-DEPENDENT PHOSPHOHYDROLASE"/>
    <property type="match status" value="1"/>
</dbReference>
<reference evidence="2 3" key="1">
    <citation type="submission" date="2020-03" db="EMBL/GenBank/DDBJ databases">
        <title>Genomic Encyclopedia of Type Strains, Phase IV (KMG-IV): sequencing the most valuable type-strain genomes for metagenomic binning, comparative biology and taxonomic classification.</title>
        <authorList>
            <person name="Goeker M."/>
        </authorList>
    </citation>
    <scope>NUCLEOTIDE SEQUENCE [LARGE SCALE GENOMIC DNA]</scope>
    <source>
        <strain evidence="2 3">DSM 24233</strain>
    </source>
</reference>
<dbReference type="SUPFAM" id="SSF109604">
    <property type="entry name" value="HD-domain/PDEase-like"/>
    <property type="match status" value="1"/>
</dbReference>
<evidence type="ECO:0000313" key="2">
    <source>
        <dbReference type="EMBL" id="NJB68476.1"/>
    </source>
</evidence>
<comment type="caution">
    <text evidence="2">The sequence shown here is derived from an EMBL/GenBank/DDBJ whole genome shotgun (WGS) entry which is preliminary data.</text>
</comment>
<organism evidence="2 3">
    <name type="scientific">Desulfobaculum xiamenense</name>
    <dbReference type="NCBI Taxonomy" id="995050"/>
    <lineage>
        <taxon>Bacteria</taxon>
        <taxon>Pseudomonadati</taxon>
        <taxon>Thermodesulfobacteriota</taxon>
        <taxon>Desulfovibrionia</taxon>
        <taxon>Desulfovibrionales</taxon>
        <taxon>Desulfovibrionaceae</taxon>
        <taxon>Desulfobaculum</taxon>
    </lineage>
</organism>
<name>A0A846QI03_9BACT</name>
<dbReference type="NCBIfam" id="TIGR00277">
    <property type="entry name" value="HDIG"/>
    <property type="match status" value="1"/>
</dbReference>
<dbReference type="InterPro" id="IPR006674">
    <property type="entry name" value="HD_domain"/>
</dbReference>
<feature type="domain" description="HD" evidence="1">
    <location>
        <begin position="22"/>
        <end position="94"/>
    </location>
</feature>
<protein>
    <recommendedName>
        <fullName evidence="1">HD domain-containing protein</fullName>
    </recommendedName>
</protein>
<keyword evidence="3" id="KW-1185">Reference proteome</keyword>
<dbReference type="PANTHER" id="PTHR38659:SF1">
    <property type="entry name" value="METAL DEPENDENT PHOSPHOHYDROLASE"/>
    <property type="match status" value="1"/>
</dbReference>
<evidence type="ECO:0000259" key="1">
    <source>
        <dbReference type="Pfam" id="PF01966"/>
    </source>
</evidence>
<gene>
    <name evidence="2" type="ORF">GGQ74_002149</name>
</gene>
<sequence>MITRDAALALVKAQNPELHLVHHAVQTEAVMRALAPRFDADPELWGTTGLLHDLDYPMTKDTPERHGLVAAEMLAQELPAEALHAISAHNEECTGVAAQAPFDYALRAAETVTGLVSAAALVRPTRMEGMQPKSLRKKMKDKSFAANVSRERIQECERLGMDLSDFLALSIAAIADVAAETGIA</sequence>
<accession>A0A846QI03</accession>
<evidence type="ECO:0000313" key="3">
    <source>
        <dbReference type="Proteomes" id="UP000580856"/>
    </source>
</evidence>
<dbReference type="AlphaFoldDB" id="A0A846QI03"/>
<dbReference type="InterPro" id="IPR006675">
    <property type="entry name" value="HDIG_dom"/>
</dbReference>
<proteinExistence type="predicted"/>